<dbReference type="EMBL" id="JAINUF010000002">
    <property type="protein sequence ID" value="KAJ8373978.1"/>
    <property type="molecule type" value="Genomic_DNA"/>
</dbReference>
<sequence length="119" mass="12735">MLVFQHSSARRCVQTGGGCTGSVVLRRAGPGVTGAVISGYTHCAAVGIGRIPRPSASGQIRVPSLIQRRVYQQLTAGGCQVFKGETVHERGNGAWLCVRKAAFFEDRYVGGLFFRRPLG</sequence>
<accession>A0A9Q1G2U5</accession>
<evidence type="ECO:0000313" key="1">
    <source>
        <dbReference type="EMBL" id="KAJ8373978.1"/>
    </source>
</evidence>
<dbReference type="AlphaFoldDB" id="A0A9Q1G2U5"/>
<gene>
    <name evidence="1" type="ORF">SKAU_G00045580</name>
</gene>
<proteinExistence type="predicted"/>
<organism evidence="1 2">
    <name type="scientific">Synaphobranchus kaupii</name>
    <name type="common">Kaup's arrowtooth eel</name>
    <dbReference type="NCBI Taxonomy" id="118154"/>
    <lineage>
        <taxon>Eukaryota</taxon>
        <taxon>Metazoa</taxon>
        <taxon>Chordata</taxon>
        <taxon>Craniata</taxon>
        <taxon>Vertebrata</taxon>
        <taxon>Euteleostomi</taxon>
        <taxon>Actinopterygii</taxon>
        <taxon>Neopterygii</taxon>
        <taxon>Teleostei</taxon>
        <taxon>Anguilliformes</taxon>
        <taxon>Synaphobranchidae</taxon>
        <taxon>Synaphobranchus</taxon>
    </lineage>
</organism>
<evidence type="ECO:0000313" key="2">
    <source>
        <dbReference type="Proteomes" id="UP001152622"/>
    </source>
</evidence>
<protein>
    <submittedName>
        <fullName evidence="1">Uncharacterized protein</fullName>
    </submittedName>
</protein>
<name>A0A9Q1G2U5_SYNKA</name>
<comment type="caution">
    <text evidence="1">The sequence shown here is derived from an EMBL/GenBank/DDBJ whole genome shotgun (WGS) entry which is preliminary data.</text>
</comment>
<keyword evidence="2" id="KW-1185">Reference proteome</keyword>
<dbReference type="Proteomes" id="UP001152622">
    <property type="component" value="Chromosome 2"/>
</dbReference>
<reference evidence="1" key="1">
    <citation type="journal article" date="2023" name="Science">
        <title>Genome structures resolve the early diversification of teleost fishes.</title>
        <authorList>
            <person name="Parey E."/>
            <person name="Louis A."/>
            <person name="Montfort J."/>
            <person name="Bouchez O."/>
            <person name="Roques C."/>
            <person name="Iampietro C."/>
            <person name="Lluch J."/>
            <person name="Castinel A."/>
            <person name="Donnadieu C."/>
            <person name="Desvignes T."/>
            <person name="Floi Bucao C."/>
            <person name="Jouanno E."/>
            <person name="Wen M."/>
            <person name="Mejri S."/>
            <person name="Dirks R."/>
            <person name="Jansen H."/>
            <person name="Henkel C."/>
            <person name="Chen W.J."/>
            <person name="Zahm M."/>
            <person name="Cabau C."/>
            <person name="Klopp C."/>
            <person name="Thompson A.W."/>
            <person name="Robinson-Rechavi M."/>
            <person name="Braasch I."/>
            <person name="Lecointre G."/>
            <person name="Bobe J."/>
            <person name="Postlethwait J.H."/>
            <person name="Berthelot C."/>
            <person name="Roest Crollius H."/>
            <person name="Guiguen Y."/>
        </authorList>
    </citation>
    <scope>NUCLEOTIDE SEQUENCE</scope>
    <source>
        <strain evidence="1">WJC10195</strain>
    </source>
</reference>